<evidence type="ECO:0000256" key="7">
    <source>
        <dbReference type="HAMAP-Rule" id="MF_01215"/>
    </source>
</evidence>
<comment type="similarity">
    <text evidence="2 7">Belongs to the OMP decarboxylase family. Type 2 subfamily.</text>
</comment>
<comment type="catalytic activity">
    <reaction evidence="6 7">
        <text>orotidine 5'-phosphate + H(+) = UMP + CO2</text>
        <dbReference type="Rhea" id="RHEA:11596"/>
        <dbReference type="ChEBI" id="CHEBI:15378"/>
        <dbReference type="ChEBI" id="CHEBI:16526"/>
        <dbReference type="ChEBI" id="CHEBI:57538"/>
        <dbReference type="ChEBI" id="CHEBI:57865"/>
        <dbReference type="EC" id="4.1.1.23"/>
    </reaction>
</comment>
<dbReference type="SMART" id="SM00934">
    <property type="entry name" value="OMPdecase"/>
    <property type="match status" value="1"/>
</dbReference>
<evidence type="ECO:0000256" key="6">
    <source>
        <dbReference type="ARBA" id="ARBA00049157"/>
    </source>
</evidence>
<name>A0A1F5UY97_FRAXR</name>
<gene>
    <name evidence="7" type="primary">pyrF</name>
    <name evidence="9" type="ORF">A2Z21_01460</name>
</gene>
<dbReference type="AlphaFoldDB" id="A0A1F5UY97"/>
<evidence type="ECO:0000256" key="2">
    <source>
        <dbReference type="ARBA" id="ARBA00008847"/>
    </source>
</evidence>
<protein>
    <recommendedName>
        <fullName evidence="7">Orotidine 5'-phosphate decarboxylase</fullName>
        <ecNumber evidence="7">4.1.1.23</ecNumber>
    </recommendedName>
    <alternativeName>
        <fullName evidence="7">OMP decarboxylase</fullName>
        <shortName evidence="7">OMPDCase</shortName>
        <shortName evidence="7">OMPdecase</shortName>
    </alternativeName>
</protein>
<dbReference type="UniPathway" id="UPA00070">
    <property type="reaction ID" value="UER00120"/>
</dbReference>
<evidence type="ECO:0000259" key="8">
    <source>
        <dbReference type="SMART" id="SM00934"/>
    </source>
</evidence>
<keyword evidence="4 7" id="KW-0665">Pyrimidine biosynthesis</keyword>
<dbReference type="CDD" id="cd04725">
    <property type="entry name" value="OMP_decarboxylase_like"/>
    <property type="match status" value="1"/>
</dbReference>
<dbReference type="EC" id="4.1.1.23" evidence="7"/>
<dbReference type="SUPFAM" id="SSF51366">
    <property type="entry name" value="Ribulose-phoshate binding barrel"/>
    <property type="match status" value="1"/>
</dbReference>
<evidence type="ECO:0000256" key="4">
    <source>
        <dbReference type="ARBA" id="ARBA00022975"/>
    </source>
</evidence>
<dbReference type="Proteomes" id="UP000179157">
    <property type="component" value="Unassembled WGS sequence"/>
</dbReference>
<feature type="active site" description="Proton donor" evidence="7">
    <location>
        <position position="96"/>
    </location>
</feature>
<dbReference type="PANTHER" id="PTHR43375:SF1">
    <property type="entry name" value="OROTIDINE 5'-PHOSPHATE DECARBOXYLASE"/>
    <property type="match status" value="1"/>
</dbReference>
<dbReference type="InterPro" id="IPR013785">
    <property type="entry name" value="Aldolase_TIM"/>
</dbReference>
<evidence type="ECO:0000256" key="3">
    <source>
        <dbReference type="ARBA" id="ARBA00022793"/>
    </source>
</evidence>
<comment type="caution">
    <text evidence="9">The sequence shown here is derived from an EMBL/GenBank/DDBJ whole genome shotgun (WGS) entry which is preliminary data.</text>
</comment>
<dbReference type="Pfam" id="PF00215">
    <property type="entry name" value="OMPdecase"/>
    <property type="match status" value="1"/>
</dbReference>
<dbReference type="STRING" id="1817864.A2Z21_01460"/>
<sequence length="274" mass="30639">MNFSEKLLRATEKHHSWLCIGLDPDLDPLPLVLKKRSGADAIVEFNRRIIEATQDLVCAYKPNSAFYEALGPHGLEILTRTREVIPREIPVILDAKRGDIANTARKYAQSAFEVYKFDAITVNPYMGWDSIEPFLAYKERAVFLLCRTSNPGARDFQDLNCSGVALYQVVAEKVKEWSRKGAGELALVAGATYPEELQIVREIIGEELMILVPGVGAQEGDLAKAVRSAANSERQRAIINVSRSILYASAEEDFAQAARREAQRLRDEINQCLE</sequence>
<organism evidence="9 10">
    <name type="scientific">Fraserbacteria sp. (strain RBG_16_55_9)</name>
    <dbReference type="NCBI Taxonomy" id="1817864"/>
    <lineage>
        <taxon>Bacteria</taxon>
        <taxon>Candidatus Fraseribacteriota</taxon>
    </lineage>
</organism>
<dbReference type="InterPro" id="IPR001754">
    <property type="entry name" value="OMPdeCOase_dom"/>
</dbReference>
<keyword evidence="3 7" id="KW-0210">Decarboxylase</keyword>
<evidence type="ECO:0000256" key="5">
    <source>
        <dbReference type="ARBA" id="ARBA00023239"/>
    </source>
</evidence>
<dbReference type="GO" id="GO:0006207">
    <property type="term" value="P:'de novo' pyrimidine nucleobase biosynthetic process"/>
    <property type="evidence" value="ECO:0007669"/>
    <property type="project" value="InterPro"/>
</dbReference>
<dbReference type="PROSITE" id="PS00156">
    <property type="entry name" value="OMPDECASE"/>
    <property type="match status" value="1"/>
</dbReference>
<reference evidence="9 10" key="1">
    <citation type="journal article" date="2016" name="Nat. Commun.">
        <title>Thousands of microbial genomes shed light on interconnected biogeochemical processes in an aquifer system.</title>
        <authorList>
            <person name="Anantharaman K."/>
            <person name="Brown C.T."/>
            <person name="Hug L.A."/>
            <person name="Sharon I."/>
            <person name="Castelle C.J."/>
            <person name="Probst A.J."/>
            <person name="Thomas B.C."/>
            <person name="Singh A."/>
            <person name="Wilkins M.J."/>
            <person name="Karaoz U."/>
            <person name="Brodie E.L."/>
            <person name="Williams K.H."/>
            <person name="Hubbard S.S."/>
            <person name="Banfield J.F."/>
        </authorList>
    </citation>
    <scope>NUCLEOTIDE SEQUENCE [LARGE SCALE GENOMIC DNA]</scope>
    <source>
        <strain evidence="10">RBG_16_55_9</strain>
    </source>
</reference>
<dbReference type="InterPro" id="IPR011995">
    <property type="entry name" value="OMPdecase_type-2"/>
</dbReference>
<feature type="domain" description="Orotidine 5'-phosphate decarboxylase" evidence="8">
    <location>
        <begin position="17"/>
        <end position="258"/>
    </location>
</feature>
<evidence type="ECO:0000313" key="10">
    <source>
        <dbReference type="Proteomes" id="UP000179157"/>
    </source>
</evidence>
<dbReference type="InterPro" id="IPR018089">
    <property type="entry name" value="OMPdecase_AS"/>
</dbReference>
<dbReference type="Gene3D" id="3.20.20.70">
    <property type="entry name" value="Aldolase class I"/>
    <property type="match status" value="1"/>
</dbReference>
<dbReference type="HAMAP" id="MF_01215">
    <property type="entry name" value="OMPdecase_type2"/>
    <property type="match status" value="1"/>
</dbReference>
<accession>A0A1F5UY97</accession>
<dbReference type="NCBIfam" id="TIGR02127">
    <property type="entry name" value="pyrF_sub2"/>
    <property type="match status" value="1"/>
</dbReference>
<evidence type="ECO:0000313" key="9">
    <source>
        <dbReference type="EMBL" id="OGF55651.1"/>
    </source>
</evidence>
<comment type="pathway">
    <text evidence="1 7">Pyrimidine metabolism; UMP biosynthesis via de novo pathway; UMP from orotate: step 2/2.</text>
</comment>
<dbReference type="PANTHER" id="PTHR43375">
    <property type="entry name" value="OROTIDINE 5'-PHOSPHATE DECARBOXYLASE"/>
    <property type="match status" value="1"/>
</dbReference>
<dbReference type="InterPro" id="IPR011060">
    <property type="entry name" value="RibuloseP-bd_barrel"/>
</dbReference>
<dbReference type="GO" id="GO:0044205">
    <property type="term" value="P:'de novo' UMP biosynthetic process"/>
    <property type="evidence" value="ECO:0007669"/>
    <property type="project" value="UniProtKB-UniRule"/>
</dbReference>
<dbReference type="EMBL" id="MFGX01000051">
    <property type="protein sequence ID" value="OGF55651.1"/>
    <property type="molecule type" value="Genomic_DNA"/>
</dbReference>
<keyword evidence="5 7" id="KW-0456">Lyase</keyword>
<proteinExistence type="inferred from homology"/>
<evidence type="ECO:0000256" key="1">
    <source>
        <dbReference type="ARBA" id="ARBA00004861"/>
    </source>
</evidence>
<dbReference type="GO" id="GO:0004590">
    <property type="term" value="F:orotidine-5'-phosphate decarboxylase activity"/>
    <property type="evidence" value="ECO:0007669"/>
    <property type="project" value="UniProtKB-UniRule"/>
</dbReference>